<reference evidence="19 20" key="1">
    <citation type="journal article" date="2015" name="BMC Genomics">
        <title>The genome of the truffle-parasite Tolypocladium ophioglossoides and the evolution of antifungal peptaibiotics.</title>
        <authorList>
            <person name="Quandt C.A."/>
            <person name="Bushley K.E."/>
            <person name="Spatafora J.W."/>
        </authorList>
    </citation>
    <scope>NUCLEOTIDE SEQUENCE [LARGE SCALE GENOMIC DNA]</scope>
    <source>
        <strain evidence="19 20">CBS 100239</strain>
    </source>
</reference>
<evidence type="ECO:0000256" key="11">
    <source>
        <dbReference type="ARBA" id="ARBA00023136"/>
    </source>
</evidence>
<dbReference type="EMBL" id="LFRF01000046">
    <property type="protein sequence ID" value="KND86890.1"/>
    <property type="molecule type" value="Genomic_DNA"/>
</dbReference>
<evidence type="ECO:0000256" key="16">
    <source>
        <dbReference type="SAM" id="MobiDB-lite"/>
    </source>
</evidence>
<evidence type="ECO:0000256" key="10">
    <source>
        <dbReference type="ARBA" id="ARBA00023004"/>
    </source>
</evidence>
<evidence type="ECO:0000256" key="7">
    <source>
        <dbReference type="ARBA" id="ARBA00022622"/>
    </source>
</evidence>
<dbReference type="InterPro" id="IPR051735">
    <property type="entry name" value="CFEM_domain"/>
</dbReference>
<gene>
    <name evidence="19" type="ORF">TOPH_08471</name>
</gene>
<keyword evidence="5" id="KW-0964">Secreted</keyword>
<feature type="signal peptide" evidence="17">
    <location>
        <begin position="1"/>
        <end position="18"/>
    </location>
</feature>
<accession>A0A0L0MZF3</accession>
<dbReference type="GO" id="GO:0046872">
    <property type="term" value="F:metal ion binding"/>
    <property type="evidence" value="ECO:0007669"/>
    <property type="project" value="UniProtKB-UniRule"/>
</dbReference>
<sequence>MKTTPFLLATALMGSVAAQSRQDYFPKCSLDCLSEAIKSATNCSLDDAVCMCVQKNYEAIYNAGVNCVLQACGPDEAVGKVLPAGAKFCAAATAQAKAGTASLTGTAMGSPTSPTTSAGSAVATTSARSTAATTSSTASPGAAATAGPIGALGLLVAGVVAAL</sequence>
<evidence type="ECO:0000256" key="2">
    <source>
        <dbReference type="ARBA" id="ARBA00004613"/>
    </source>
</evidence>
<comment type="caution">
    <text evidence="19">The sequence shown here is derived from an EMBL/GenBank/DDBJ whole genome shotgun (WGS) entry which is preliminary data.</text>
</comment>
<dbReference type="PROSITE" id="PS52012">
    <property type="entry name" value="CFEM"/>
    <property type="match status" value="1"/>
</dbReference>
<evidence type="ECO:0000256" key="1">
    <source>
        <dbReference type="ARBA" id="ARBA00004609"/>
    </source>
</evidence>
<dbReference type="Proteomes" id="UP000036947">
    <property type="component" value="Unassembled WGS sequence"/>
</dbReference>
<dbReference type="AlphaFoldDB" id="A0A0L0MZF3"/>
<feature type="region of interest" description="Disordered" evidence="16">
    <location>
        <begin position="105"/>
        <end position="124"/>
    </location>
</feature>
<evidence type="ECO:0000256" key="9">
    <source>
        <dbReference type="ARBA" id="ARBA00022729"/>
    </source>
</evidence>
<evidence type="ECO:0000259" key="18">
    <source>
        <dbReference type="PROSITE" id="PS52012"/>
    </source>
</evidence>
<keyword evidence="7" id="KW-0336">GPI-anchor</keyword>
<organism evidence="19 20">
    <name type="scientific">Tolypocladium ophioglossoides (strain CBS 100239)</name>
    <name type="common">Snaketongue truffleclub</name>
    <name type="synonym">Elaphocordyceps ophioglossoides</name>
    <dbReference type="NCBI Taxonomy" id="1163406"/>
    <lineage>
        <taxon>Eukaryota</taxon>
        <taxon>Fungi</taxon>
        <taxon>Dikarya</taxon>
        <taxon>Ascomycota</taxon>
        <taxon>Pezizomycotina</taxon>
        <taxon>Sordariomycetes</taxon>
        <taxon>Hypocreomycetidae</taxon>
        <taxon>Hypocreales</taxon>
        <taxon>Ophiocordycipitaceae</taxon>
        <taxon>Tolypocladium</taxon>
    </lineage>
</organism>
<feature type="binding site" description="axial binding residue" evidence="15">
    <location>
        <position position="47"/>
    </location>
    <ligand>
        <name>heme</name>
        <dbReference type="ChEBI" id="CHEBI:30413"/>
    </ligand>
    <ligandPart>
        <name>Fe</name>
        <dbReference type="ChEBI" id="CHEBI:18248"/>
    </ligandPart>
</feature>
<evidence type="ECO:0000256" key="4">
    <source>
        <dbReference type="ARBA" id="ARBA00022475"/>
    </source>
</evidence>
<name>A0A0L0MZF3_TOLOC</name>
<keyword evidence="14" id="KW-0449">Lipoprotein</keyword>
<keyword evidence="11" id="KW-0472">Membrane</keyword>
<dbReference type="GO" id="GO:0005886">
    <property type="term" value="C:plasma membrane"/>
    <property type="evidence" value="ECO:0007669"/>
    <property type="project" value="UniProtKB-SubCell"/>
</dbReference>
<feature type="domain" description="CFEM" evidence="18">
    <location>
        <begin position="1"/>
        <end position="116"/>
    </location>
</feature>
<dbReference type="GO" id="GO:0098552">
    <property type="term" value="C:side of membrane"/>
    <property type="evidence" value="ECO:0007669"/>
    <property type="project" value="UniProtKB-KW"/>
</dbReference>
<dbReference type="InterPro" id="IPR008427">
    <property type="entry name" value="Extracellular_membr_CFEM_dom"/>
</dbReference>
<evidence type="ECO:0000256" key="14">
    <source>
        <dbReference type="ARBA" id="ARBA00023288"/>
    </source>
</evidence>
<evidence type="ECO:0000256" key="15">
    <source>
        <dbReference type="PROSITE-ProRule" id="PRU01356"/>
    </source>
</evidence>
<evidence type="ECO:0000256" key="6">
    <source>
        <dbReference type="ARBA" id="ARBA00022617"/>
    </source>
</evidence>
<evidence type="ECO:0000313" key="20">
    <source>
        <dbReference type="Proteomes" id="UP000036947"/>
    </source>
</evidence>
<evidence type="ECO:0000256" key="17">
    <source>
        <dbReference type="SAM" id="SignalP"/>
    </source>
</evidence>
<keyword evidence="9 17" id="KW-0732">Signal</keyword>
<dbReference type="PANTHER" id="PTHR37928">
    <property type="entry name" value="CFEM DOMAIN PROTEIN (AFU_ORTHOLOGUE AFUA_6G14090)"/>
    <property type="match status" value="1"/>
</dbReference>
<keyword evidence="8 15" id="KW-0479">Metal-binding</keyword>
<comment type="subcellular location">
    <subcellularLocation>
        <location evidence="1">Cell membrane</location>
        <topology evidence="1">Lipid-anchor</topology>
        <topology evidence="1">GPI-anchor</topology>
    </subcellularLocation>
    <subcellularLocation>
        <location evidence="2">Secreted</location>
    </subcellularLocation>
</comment>
<evidence type="ECO:0000256" key="5">
    <source>
        <dbReference type="ARBA" id="ARBA00022525"/>
    </source>
</evidence>
<dbReference type="Pfam" id="PF05730">
    <property type="entry name" value="CFEM"/>
    <property type="match status" value="1"/>
</dbReference>
<keyword evidence="20" id="KW-1185">Reference proteome</keyword>
<keyword evidence="10 15" id="KW-0408">Iron</keyword>
<dbReference type="OrthoDB" id="3767534at2759"/>
<feature type="disulfide bond" evidence="15">
    <location>
        <begin position="43"/>
        <end position="50"/>
    </location>
</feature>
<keyword evidence="12 15" id="KW-1015">Disulfide bond</keyword>
<proteinExistence type="inferred from homology"/>
<dbReference type="PANTHER" id="PTHR37928:SF2">
    <property type="entry name" value="GPI ANCHORED CFEM DOMAIN PROTEIN (AFU_ORTHOLOGUE AFUA_6G10580)"/>
    <property type="match status" value="1"/>
</dbReference>
<evidence type="ECO:0000313" key="19">
    <source>
        <dbReference type="EMBL" id="KND86890.1"/>
    </source>
</evidence>
<protein>
    <recommendedName>
        <fullName evidence="18">CFEM domain-containing protein</fullName>
    </recommendedName>
</protein>
<dbReference type="SMART" id="SM00747">
    <property type="entry name" value="CFEM"/>
    <property type="match status" value="1"/>
</dbReference>
<keyword evidence="4" id="KW-1003">Cell membrane</keyword>
<evidence type="ECO:0000256" key="3">
    <source>
        <dbReference type="ARBA" id="ARBA00010031"/>
    </source>
</evidence>
<evidence type="ECO:0000256" key="12">
    <source>
        <dbReference type="ARBA" id="ARBA00023157"/>
    </source>
</evidence>
<keyword evidence="6 15" id="KW-0349">Heme</keyword>
<evidence type="ECO:0000256" key="13">
    <source>
        <dbReference type="ARBA" id="ARBA00023180"/>
    </source>
</evidence>
<dbReference type="GO" id="GO:0005576">
    <property type="term" value="C:extracellular region"/>
    <property type="evidence" value="ECO:0007669"/>
    <property type="project" value="UniProtKB-SubCell"/>
</dbReference>
<dbReference type="STRING" id="1163406.A0A0L0MZF3"/>
<keyword evidence="13" id="KW-0325">Glycoprotein</keyword>
<evidence type="ECO:0000256" key="8">
    <source>
        <dbReference type="ARBA" id="ARBA00022723"/>
    </source>
</evidence>
<comment type="caution">
    <text evidence="15">Lacks conserved residue(s) required for the propagation of feature annotation.</text>
</comment>
<comment type="similarity">
    <text evidence="3">Belongs to the RBT5 family.</text>
</comment>
<feature type="chain" id="PRO_5005544757" description="CFEM domain-containing protein" evidence="17">
    <location>
        <begin position="19"/>
        <end position="163"/>
    </location>
</feature>